<sequence length="414" mass="44763">MAGLAQLDAWLKALADNSNSLYPDSVSGVYGALSTLASGLASTPDINLRPQLDKAQFGGWTDEWRTAHINVRELYVAWRFLEDNQTTKDEAICFEMDSTAAAFCLNSQGTSHSAQLPLSEQILKEAHHRSIHLSTRHVPGIENGWADALSRLKGTLLESVDEDTTWGPRRLHGGLELVDHHLSVPVPLLQGRAMSLPQASQLQREGSPPNPLLAGSAMVLRATRLVSASTDVVTTRQYESCWKAFQLYLMVHGAPTPCESVVLEFLSSLAHERGRSIPTLSVHLAALTDPLESVKVRGEALATGFRSSQLKVLTRFDHWTSFAQGDSAVSLAPSPTSLAKNEQENHRPPASSGSGIAGGGRAPQTLPSRDPPPIPLHFGRSHHWPASSLLSFSVRPPAVSQRNGRRVAAGYRGG</sequence>
<gene>
    <name evidence="2" type="ORF">Hamer_G006114</name>
</gene>
<proteinExistence type="predicted"/>
<protein>
    <submittedName>
        <fullName evidence="2">Uncharacterized protein</fullName>
    </submittedName>
</protein>
<evidence type="ECO:0000256" key="1">
    <source>
        <dbReference type="SAM" id="MobiDB-lite"/>
    </source>
</evidence>
<dbReference type="CDD" id="cd09275">
    <property type="entry name" value="RNase_HI_RT_DIRS1"/>
    <property type="match status" value="1"/>
</dbReference>
<comment type="caution">
    <text evidence="2">The sequence shown here is derived from an EMBL/GenBank/DDBJ whole genome shotgun (WGS) entry which is preliminary data.</text>
</comment>
<evidence type="ECO:0000313" key="3">
    <source>
        <dbReference type="Proteomes" id="UP000747542"/>
    </source>
</evidence>
<organism evidence="2 3">
    <name type="scientific">Homarus americanus</name>
    <name type="common">American lobster</name>
    <dbReference type="NCBI Taxonomy" id="6706"/>
    <lineage>
        <taxon>Eukaryota</taxon>
        <taxon>Metazoa</taxon>
        <taxon>Ecdysozoa</taxon>
        <taxon>Arthropoda</taxon>
        <taxon>Crustacea</taxon>
        <taxon>Multicrustacea</taxon>
        <taxon>Malacostraca</taxon>
        <taxon>Eumalacostraca</taxon>
        <taxon>Eucarida</taxon>
        <taxon>Decapoda</taxon>
        <taxon>Pleocyemata</taxon>
        <taxon>Astacidea</taxon>
        <taxon>Nephropoidea</taxon>
        <taxon>Nephropidae</taxon>
        <taxon>Homarus</taxon>
    </lineage>
</organism>
<dbReference type="Proteomes" id="UP000747542">
    <property type="component" value="Unassembled WGS sequence"/>
</dbReference>
<feature type="region of interest" description="Disordered" evidence="1">
    <location>
        <begin position="329"/>
        <end position="380"/>
    </location>
</feature>
<dbReference type="EMBL" id="JAHLQT010039184">
    <property type="protein sequence ID" value="KAG7156372.1"/>
    <property type="molecule type" value="Genomic_DNA"/>
</dbReference>
<dbReference type="AlphaFoldDB" id="A0A8J5JDG2"/>
<name>A0A8J5JDG2_HOMAM</name>
<keyword evidence="3" id="KW-1185">Reference proteome</keyword>
<reference evidence="2" key="1">
    <citation type="journal article" date="2021" name="Sci. Adv.">
        <title>The American lobster genome reveals insights on longevity, neural, and immune adaptations.</title>
        <authorList>
            <person name="Polinski J.M."/>
            <person name="Zimin A.V."/>
            <person name="Clark K.F."/>
            <person name="Kohn A.B."/>
            <person name="Sadowski N."/>
            <person name="Timp W."/>
            <person name="Ptitsyn A."/>
            <person name="Khanna P."/>
            <person name="Romanova D.Y."/>
            <person name="Williams P."/>
            <person name="Greenwood S.J."/>
            <person name="Moroz L.L."/>
            <person name="Walt D.R."/>
            <person name="Bodnar A.G."/>
        </authorList>
    </citation>
    <scope>NUCLEOTIDE SEQUENCE</scope>
    <source>
        <strain evidence="2">GMGI-L3</strain>
    </source>
</reference>
<evidence type="ECO:0000313" key="2">
    <source>
        <dbReference type="EMBL" id="KAG7156372.1"/>
    </source>
</evidence>
<accession>A0A8J5JDG2</accession>